<protein>
    <submittedName>
        <fullName evidence="3">Polyketide cyclase</fullName>
    </submittedName>
</protein>
<dbReference type="Proteomes" id="UP000267128">
    <property type="component" value="Unassembled WGS sequence"/>
</dbReference>
<dbReference type="InterPro" id="IPR023393">
    <property type="entry name" value="START-like_dom_sf"/>
</dbReference>
<dbReference type="Gene3D" id="3.30.530.20">
    <property type="match status" value="1"/>
</dbReference>
<dbReference type="AlphaFoldDB" id="A0A3N0CR07"/>
<dbReference type="RefSeq" id="WP_123225760.1">
    <property type="nucleotide sequence ID" value="NZ_RJSE01000002.1"/>
</dbReference>
<dbReference type="SUPFAM" id="SSF55961">
    <property type="entry name" value="Bet v1-like"/>
    <property type="match status" value="1"/>
</dbReference>
<keyword evidence="4" id="KW-1185">Reference proteome</keyword>
<dbReference type="EMBL" id="RJSE01000002">
    <property type="protein sequence ID" value="RNL65721.1"/>
    <property type="molecule type" value="Genomic_DNA"/>
</dbReference>
<accession>A0A3N0CR07</accession>
<feature type="domain" description="Activator of Hsp90 ATPase homologue 1/2-like C-terminal" evidence="2">
    <location>
        <begin position="14"/>
        <end position="145"/>
    </location>
</feature>
<dbReference type="OrthoDB" id="9803476at2"/>
<name>A0A3N0CR07_9ACTN</name>
<reference evidence="3 4" key="1">
    <citation type="submission" date="2018-11" db="EMBL/GenBank/DDBJ databases">
        <authorList>
            <person name="Li F."/>
        </authorList>
    </citation>
    <scope>NUCLEOTIDE SEQUENCE [LARGE SCALE GENOMIC DNA]</scope>
    <source>
        <strain evidence="3 4">Gsoil 097</strain>
    </source>
</reference>
<comment type="caution">
    <text evidence="3">The sequence shown here is derived from an EMBL/GenBank/DDBJ whole genome shotgun (WGS) entry which is preliminary data.</text>
</comment>
<evidence type="ECO:0000313" key="3">
    <source>
        <dbReference type="EMBL" id="RNL65721.1"/>
    </source>
</evidence>
<evidence type="ECO:0000256" key="1">
    <source>
        <dbReference type="ARBA" id="ARBA00006817"/>
    </source>
</evidence>
<gene>
    <name evidence="3" type="ORF">EFK50_01345</name>
</gene>
<dbReference type="InterPro" id="IPR013538">
    <property type="entry name" value="ASHA1/2-like_C"/>
</dbReference>
<organism evidence="3 4">
    <name type="scientific">Nocardioides marmoriginsengisoli</name>
    <dbReference type="NCBI Taxonomy" id="661483"/>
    <lineage>
        <taxon>Bacteria</taxon>
        <taxon>Bacillati</taxon>
        <taxon>Actinomycetota</taxon>
        <taxon>Actinomycetes</taxon>
        <taxon>Propionibacteriales</taxon>
        <taxon>Nocardioidaceae</taxon>
        <taxon>Nocardioides</taxon>
    </lineage>
</organism>
<proteinExistence type="inferred from homology"/>
<evidence type="ECO:0000313" key="4">
    <source>
        <dbReference type="Proteomes" id="UP000267128"/>
    </source>
</evidence>
<evidence type="ECO:0000259" key="2">
    <source>
        <dbReference type="Pfam" id="PF08327"/>
    </source>
</evidence>
<sequence>MEYASIERELYVEASPEITFEVVSRPEHLKEWWPDEADFSGEPGESGTIGFRQDGETFQVPLTVIVSDPPRTFTFRWTQDAGTEAITGNSLLVTFELVPQGSGTLVKLTETGFREMGWEAAKVAAEYADHVSGWDFFLPRLDTYVTRLVAS</sequence>
<dbReference type="Pfam" id="PF08327">
    <property type="entry name" value="AHSA1"/>
    <property type="match status" value="1"/>
</dbReference>
<comment type="similarity">
    <text evidence="1">Belongs to the AHA1 family.</text>
</comment>